<name>A0ABP0YGT4_9ROSI</name>
<evidence type="ECO:0000256" key="1">
    <source>
        <dbReference type="ARBA" id="ARBA00004123"/>
    </source>
</evidence>
<accession>A0ABP0YGT4</accession>
<dbReference type="PANTHER" id="PTHR13935">
    <property type="entry name" value="ACHAETE-SCUTE TRANSCRIPTION FACTOR-RELATED"/>
    <property type="match status" value="1"/>
</dbReference>
<evidence type="ECO:0000256" key="2">
    <source>
        <dbReference type="ARBA" id="ARBA00023015"/>
    </source>
</evidence>
<gene>
    <name evidence="7" type="ORF">CITCOLO1_LOCUS11611</name>
</gene>
<keyword evidence="8" id="KW-1185">Reference proteome</keyword>
<dbReference type="PROSITE" id="PS50888">
    <property type="entry name" value="BHLH"/>
    <property type="match status" value="1"/>
</dbReference>
<dbReference type="Proteomes" id="UP001642487">
    <property type="component" value="Chromosome 4"/>
</dbReference>
<reference evidence="7 8" key="1">
    <citation type="submission" date="2024-03" db="EMBL/GenBank/DDBJ databases">
        <authorList>
            <person name="Gkanogiannis A."/>
            <person name="Becerra Lopez-Lavalle L."/>
        </authorList>
    </citation>
    <scope>NUCLEOTIDE SEQUENCE [LARGE SCALE GENOMIC DNA]</scope>
</reference>
<dbReference type="InterPro" id="IPR036638">
    <property type="entry name" value="HLH_DNA-bd_sf"/>
</dbReference>
<feature type="domain" description="BHLH" evidence="6">
    <location>
        <begin position="81"/>
        <end position="133"/>
    </location>
</feature>
<keyword evidence="3" id="KW-0804">Transcription</keyword>
<dbReference type="PANTHER" id="PTHR13935:SF148">
    <property type="entry name" value="BHLH DOMAIN-CONTAINING PROTEIN"/>
    <property type="match status" value="1"/>
</dbReference>
<dbReference type="SUPFAM" id="SSF47459">
    <property type="entry name" value="HLH, helix-loop-helix DNA-binding domain"/>
    <property type="match status" value="1"/>
</dbReference>
<dbReference type="EMBL" id="OZ021738">
    <property type="protein sequence ID" value="CAK9319599.1"/>
    <property type="molecule type" value="Genomic_DNA"/>
</dbReference>
<keyword evidence="2" id="KW-0805">Transcription regulation</keyword>
<proteinExistence type="predicted"/>
<dbReference type="InterPro" id="IPR015660">
    <property type="entry name" value="MASH1/Ascl1a-like"/>
</dbReference>
<evidence type="ECO:0000256" key="3">
    <source>
        <dbReference type="ARBA" id="ARBA00023163"/>
    </source>
</evidence>
<evidence type="ECO:0000256" key="5">
    <source>
        <dbReference type="SAM" id="MobiDB-lite"/>
    </source>
</evidence>
<evidence type="ECO:0000259" key="6">
    <source>
        <dbReference type="PROSITE" id="PS50888"/>
    </source>
</evidence>
<dbReference type="SMART" id="SM00353">
    <property type="entry name" value="HLH"/>
    <property type="match status" value="1"/>
</dbReference>
<dbReference type="CDD" id="cd18914">
    <property type="entry name" value="bHLH_AtORG2_like"/>
    <property type="match status" value="1"/>
</dbReference>
<feature type="region of interest" description="Disordered" evidence="5">
    <location>
        <begin position="35"/>
        <end position="75"/>
    </location>
</feature>
<dbReference type="Gene3D" id="4.10.280.10">
    <property type="entry name" value="Helix-loop-helix DNA-binding domain"/>
    <property type="match status" value="1"/>
</dbReference>
<organism evidence="7 8">
    <name type="scientific">Citrullus colocynthis</name>
    <name type="common">colocynth</name>
    <dbReference type="NCBI Taxonomy" id="252529"/>
    <lineage>
        <taxon>Eukaryota</taxon>
        <taxon>Viridiplantae</taxon>
        <taxon>Streptophyta</taxon>
        <taxon>Embryophyta</taxon>
        <taxon>Tracheophyta</taxon>
        <taxon>Spermatophyta</taxon>
        <taxon>Magnoliopsida</taxon>
        <taxon>eudicotyledons</taxon>
        <taxon>Gunneridae</taxon>
        <taxon>Pentapetalae</taxon>
        <taxon>rosids</taxon>
        <taxon>fabids</taxon>
        <taxon>Cucurbitales</taxon>
        <taxon>Cucurbitaceae</taxon>
        <taxon>Benincaseae</taxon>
        <taxon>Citrullus</taxon>
    </lineage>
</organism>
<comment type="subcellular location">
    <subcellularLocation>
        <location evidence="1">Nucleus</location>
    </subcellularLocation>
</comment>
<sequence>MLAIVPSSFTTQGEWLSQNALISNQWTAGSSGGISESFNQFSSPQSSQQVRLESCSPPSAGNGGRRGAEGMGDGNDLTAVAKKLKHNASERDRRRKINSLYYSLRCLLPPTNPMKRMSNPSTISRALKYIPEVQQQVEGLRRRKQDLVTKINATTHEEKQIRKNPKEAWMSSLCDVNWLSETEALLQIASEETLKPHPFSQILLSLEEDGLLLLSASSFQSFDGRLFFTLLLQVKANTPSRVLQEILNKKLKPL</sequence>
<evidence type="ECO:0000313" key="8">
    <source>
        <dbReference type="Proteomes" id="UP001642487"/>
    </source>
</evidence>
<keyword evidence="4" id="KW-0539">Nucleus</keyword>
<protein>
    <recommendedName>
        <fullName evidence="6">BHLH domain-containing protein</fullName>
    </recommendedName>
</protein>
<evidence type="ECO:0000313" key="7">
    <source>
        <dbReference type="EMBL" id="CAK9319599.1"/>
    </source>
</evidence>
<dbReference type="Pfam" id="PF00010">
    <property type="entry name" value="HLH"/>
    <property type="match status" value="1"/>
</dbReference>
<dbReference type="InterPro" id="IPR011598">
    <property type="entry name" value="bHLH_dom"/>
</dbReference>
<feature type="compositionally biased region" description="Low complexity" evidence="5">
    <location>
        <begin position="35"/>
        <end position="49"/>
    </location>
</feature>
<feature type="compositionally biased region" description="Gly residues" evidence="5">
    <location>
        <begin position="61"/>
        <end position="73"/>
    </location>
</feature>
<evidence type="ECO:0000256" key="4">
    <source>
        <dbReference type="ARBA" id="ARBA00023242"/>
    </source>
</evidence>